<dbReference type="AlphaFoldDB" id="A0A0K2UU61"/>
<organism evidence="1">
    <name type="scientific">Lepeophtheirus salmonis</name>
    <name type="common">Salmon louse</name>
    <name type="synonym">Caligus salmonis</name>
    <dbReference type="NCBI Taxonomy" id="72036"/>
    <lineage>
        <taxon>Eukaryota</taxon>
        <taxon>Metazoa</taxon>
        <taxon>Ecdysozoa</taxon>
        <taxon>Arthropoda</taxon>
        <taxon>Crustacea</taxon>
        <taxon>Multicrustacea</taxon>
        <taxon>Hexanauplia</taxon>
        <taxon>Copepoda</taxon>
        <taxon>Siphonostomatoida</taxon>
        <taxon>Caligidae</taxon>
        <taxon>Lepeophtheirus</taxon>
    </lineage>
</organism>
<reference evidence="1" key="1">
    <citation type="submission" date="2014-05" db="EMBL/GenBank/DDBJ databases">
        <authorList>
            <person name="Chronopoulou M."/>
        </authorList>
    </citation>
    <scope>NUCLEOTIDE SEQUENCE</scope>
    <source>
        <tissue evidence="1">Whole organism</tissue>
    </source>
</reference>
<evidence type="ECO:0000313" key="1">
    <source>
        <dbReference type="EMBL" id="CDW41799.1"/>
    </source>
</evidence>
<name>A0A0K2UU61_LEPSM</name>
<accession>A0A0K2UU61</accession>
<proteinExistence type="predicted"/>
<sequence>MQSEIIALEEILIKSFLVSGPLSQVGGGAGPVNNFFSTNIIYVKISSPP</sequence>
<protein>
    <submittedName>
        <fullName evidence="1">Uncharacterized protein</fullName>
    </submittedName>
</protein>
<dbReference type="EMBL" id="HACA01024438">
    <property type="protein sequence ID" value="CDW41799.1"/>
    <property type="molecule type" value="Transcribed_RNA"/>
</dbReference>